<evidence type="ECO:0000313" key="1">
    <source>
        <dbReference type="EnsemblPlants" id="AVESA.00010b.r2.1CG0084360.1.CDS"/>
    </source>
</evidence>
<keyword evidence="2" id="KW-1185">Reference proteome</keyword>
<proteinExistence type="predicted"/>
<organism evidence="1 2">
    <name type="scientific">Avena sativa</name>
    <name type="common">Oat</name>
    <dbReference type="NCBI Taxonomy" id="4498"/>
    <lineage>
        <taxon>Eukaryota</taxon>
        <taxon>Viridiplantae</taxon>
        <taxon>Streptophyta</taxon>
        <taxon>Embryophyta</taxon>
        <taxon>Tracheophyta</taxon>
        <taxon>Spermatophyta</taxon>
        <taxon>Magnoliopsida</taxon>
        <taxon>Liliopsida</taxon>
        <taxon>Poales</taxon>
        <taxon>Poaceae</taxon>
        <taxon>BOP clade</taxon>
        <taxon>Pooideae</taxon>
        <taxon>Poodae</taxon>
        <taxon>Poeae</taxon>
        <taxon>Poeae Chloroplast Group 1 (Aveneae type)</taxon>
        <taxon>Aveninae</taxon>
        <taxon>Avena</taxon>
    </lineage>
</organism>
<dbReference type="EnsemblPlants" id="AVESA.00010b.r2.1CG0084360.1">
    <property type="protein sequence ID" value="AVESA.00010b.r2.1CG0084360.1.CDS"/>
    <property type="gene ID" value="AVESA.00010b.r2.1CG0084360"/>
</dbReference>
<name>A0ACD5TM99_AVESA</name>
<dbReference type="Proteomes" id="UP001732700">
    <property type="component" value="Chromosome 1C"/>
</dbReference>
<accession>A0ACD5TM99</accession>
<evidence type="ECO:0000313" key="2">
    <source>
        <dbReference type="Proteomes" id="UP001732700"/>
    </source>
</evidence>
<reference evidence="1" key="1">
    <citation type="submission" date="2021-05" db="EMBL/GenBank/DDBJ databases">
        <authorList>
            <person name="Scholz U."/>
            <person name="Mascher M."/>
            <person name="Fiebig A."/>
        </authorList>
    </citation>
    <scope>NUCLEOTIDE SEQUENCE [LARGE SCALE GENOMIC DNA]</scope>
</reference>
<reference evidence="1" key="2">
    <citation type="submission" date="2025-09" db="UniProtKB">
        <authorList>
            <consortium name="EnsemblPlants"/>
        </authorList>
    </citation>
    <scope>IDENTIFICATION</scope>
</reference>
<protein>
    <submittedName>
        <fullName evidence="1">Uncharacterized protein</fullName>
    </submittedName>
</protein>
<sequence length="364" mass="39435">MGKKLGNPGPSSASRSTNQAVSLREETSGKTKADAASLLRVQHLQRLAAWASREAAVGPIGALLGHRLATDAEAAGIPIGASNFLCQRCESVLQPGFNCTIRIKNNKKKAKRRNKSNYGQNSVVCACHFCGDQNLIRGSGKGVLNGLLSSRKPASMDITSIIMLKGEIMNMATVAPKKGIEHSFEKDKHSNGPKSNLPEDSKIEKGVVFPTMDCGQLAAATVQEDIPRKIEVESTTHDKCMNEIKPVSDITLQEEFVVGSNFVTPRKNKLAEVTVPKGSVEPLKTRSTLNHKGQSCVSVTGKAPRSYSMSASNTKSAPSDSTQAAGSSRKRARKEWTTLKQVAEKEELERKEKMDNFVIPFFIQ</sequence>